<dbReference type="GO" id="GO:0016020">
    <property type="term" value="C:membrane"/>
    <property type="evidence" value="ECO:0007669"/>
    <property type="project" value="UniProtKB-SubCell"/>
</dbReference>
<evidence type="ECO:0000256" key="1">
    <source>
        <dbReference type="ARBA" id="ARBA00004141"/>
    </source>
</evidence>
<proteinExistence type="predicted"/>
<keyword evidence="2 5" id="KW-0812">Transmembrane</keyword>
<organism evidence="6">
    <name type="scientific">hydrothermal vent metagenome</name>
    <dbReference type="NCBI Taxonomy" id="652676"/>
    <lineage>
        <taxon>unclassified sequences</taxon>
        <taxon>metagenomes</taxon>
        <taxon>ecological metagenomes</taxon>
    </lineage>
</organism>
<evidence type="ECO:0000256" key="5">
    <source>
        <dbReference type="SAM" id="Phobius"/>
    </source>
</evidence>
<comment type="subcellular location">
    <subcellularLocation>
        <location evidence="1">Membrane</location>
        <topology evidence="1">Multi-pass membrane protein</topology>
    </subcellularLocation>
</comment>
<feature type="transmembrane region" description="Helical" evidence="5">
    <location>
        <begin position="138"/>
        <end position="161"/>
    </location>
</feature>
<name>A0A3B1E0K5_9ZZZZ</name>
<gene>
    <name evidence="6" type="ORF">MNB_ARC-1_767</name>
</gene>
<evidence type="ECO:0000256" key="3">
    <source>
        <dbReference type="ARBA" id="ARBA00022989"/>
    </source>
</evidence>
<feature type="transmembrane region" description="Helical" evidence="5">
    <location>
        <begin position="100"/>
        <end position="117"/>
    </location>
</feature>
<feature type="transmembrane region" description="Helical" evidence="5">
    <location>
        <begin position="75"/>
        <end position="94"/>
    </location>
</feature>
<feature type="transmembrane region" description="Helical" evidence="5">
    <location>
        <begin position="226"/>
        <end position="244"/>
    </location>
</feature>
<feature type="transmembrane region" description="Helical" evidence="5">
    <location>
        <begin position="44"/>
        <end position="63"/>
    </location>
</feature>
<feature type="transmembrane region" description="Helical" evidence="5">
    <location>
        <begin position="167"/>
        <end position="187"/>
    </location>
</feature>
<reference evidence="6" key="1">
    <citation type="submission" date="2018-10" db="EMBL/GenBank/DDBJ databases">
        <authorList>
            <person name="Aoki K."/>
        </authorList>
    </citation>
    <scope>NUCLEOTIDE SEQUENCE</scope>
</reference>
<protein>
    <submittedName>
        <fullName evidence="6">Membrane protein</fullName>
    </submittedName>
</protein>
<dbReference type="InterPro" id="IPR051598">
    <property type="entry name" value="TSUP/Inactive_protease-like"/>
</dbReference>
<dbReference type="PANTHER" id="PTHR43701:SF2">
    <property type="entry name" value="MEMBRANE TRANSPORTER PROTEIN YJNA-RELATED"/>
    <property type="match status" value="1"/>
</dbReference>
<accession>A0A3B1E0K5</accession>
<evidence type="ECO:0000256" key="2">
    <source>
        <dbReference type="ARBA" id="ARBA00022692"/>
    </source>
</evidence>
<sequence>MDYSVIPLLSIFGVGAGFVSGFFGVGGGMILIPMLLFANFDMKQAVSISIIQMIFSSLFGSFLNFKQNKKILHEGLILGAGGFIGGLSSGIIISTLSKDTLQYMFVSIVLIAIYKVSTISIKNKKKRHLSLSLKLIPIGFFAGIIAMSIGVGGTVILTPILAGYLHYNFSLGLFFVMFSSMAGFLSLSILGNMLYIEGFIVGISSLLGVYLGIYLKSIIHIKSYKFYILGLYNIILILMIIKIYQ</sequence>
<evidence type="ECO:0000256" key="4">
    <source>
        <dbReference type="ARBA" id="ARBA00023136"/>
    </source>
</evidence>
<keyword evidence="4 5" id="KW-0472">Membrane</keyword>
<dbReference type="Pfam" id="PF01925">
    <property type="entry name" value="TauE"/>
    <property type="match status" value="1"/>
</dbReference>
<evidence type="ECO:0000313" key="6">
    <source>
        <dbReference type="EMBL" id="VAY86426.1"/>
    </source>
</evidence>
<feature type="transmembrane region" description="Helical" evidence="5">
    <location>
        <begin position="194"/>
        <end position="214"/>
    </location>
</feature>
<dbReference type="InterPro" id="IPR002781">
    <property type="entry name" value="TM_pro_TauE-like"/>
</dbReference>
<dbReference type="EMBL" id="UOYO01000012">
    <property type="protein sequence ID" value="VAY86426.1"/>
    <property type="molecule type" value="Genomic_DNA"/>
</dbReference>
<dbReference type="AlphaFoldDB" id="A0A3B1E0K5"/>
<keyword evidence="3 5" id="KW-1133">Transmembrane helix</keyword>
<dbReference type="PANTHER" id="PTHR43701">
    <property type="entry name" value="MEMBRANE TRANSPORTER PROTEIN MJ0441-RELATED"/>
    <property type="match status" value="1"/>
</dbReference>
<feature type="transmembrane region" description="Helical" evidence="5">
    <location>
        <begin position="12"/>
        <end position="38"/>
    </location>
</feature>